<dbReference type="EMBL" id="BK032642">
    <property type="protein sequence ID" value="DAF52734.1"/>
    <property type="molecule type" value="Genomic_DNA"/>
</dbReference>
<accession>A0A8S5SP46</accession>
<protein>
    <submittedName>
        <fullName evidence="1">Uncharacterized protein</fullName>
    </submittedName>
</protein>
<reference evidence="1" key="1">
    <citation type="journal article" date="2021" name="Proc. Natl. Acad. Sci. U.S.A.">
        <title>A Catalog of Tens of Thousands of Viruses from Human Metagenomes Reveals Hidden Associations with Chronic Diseases.</title>
        <authorList>
            <person name="Tisza M.J."/>
            <person name="Buck C.B."/>
        </authorList>
    </citation>
    <scope>NUCLEOTIDE SEQUENCE</scope>
    <source>
        <strain evidence="1">CtqSm5</strain>
    </source>
</reference>
<sequence length="88" mass="10403">MKRGKKGLICSGNFMLQWREFLTIQSYYQLLSTTINHTINIHLYINIHCSHSFHQFIISITYHFKNSFTLFISPYILEQSTPATILTF</sequence>
<organism evidence="1">
    <name type="scientific">Siphoviridae sp. ctqSm5</name>
    <dbReference type="NCBI Taxonomy" id="2827949"/>
    <lineage>
        <taxon>Viruses</taxon>
        <taxon>Duplodnaviria</taxon>
        <taxon>Heunggongvirae</taxon>
        <taxon>Uroviricota</taxon>
        <taxon>Caudoviricetes</taxon>
    </lineage>
</organism>
<name>A0A8S5SP46_9CAUD</name>
<evidence type="ECO:0000313" key="1">
    <source>
        <dbReference type="EMBL" id="DAF52734.1"/>
    </source>
</evidence>
<proteinExistence type="predicted"/>